<organism evidence="11 12">
    <name type="scientific">Savagea serpentis</name>
    <dbReference type="NCBI Taxonomy" id="2785297"/>
    <lineage>
        <taxon>Bacteria</taxon>
        <taxon>Bacillati</taxon>
        <taxon>Bacillota</taxon>
        <taxon>Bacilli</taxon>
        <taxon>Bacillales</taxon>
        <taxon>Caryophanaceae</taxon>
        <taxon>Savagea</taxon>
    </lineage>
</organism>
<comment type="subcellular location">
    <subcellularLocation>
        <location evidence="1">Cell membrane</location>
    </subcellularLocation>
</comment>
<dbReference type="PROSITE" id="PS50885">
    <property type="entry name" value="HAMP"/>
    <property type="match status" value="1"/>
</dbReference>
<evidence type="ECO:0000256" key="8">
    <source>
        <dbReference type="SAM" id="Phobius"/>
    </source>
</evidence>
<evidence type="ECO:0000256" key="7">
    <source>
        <dbReference type="SAM" id="Coils"/>
    </source>
</evidence>
<feature type="coiled-coil region" evidence="7">
    <location>
        <begin position="165"/>
        <end position="203"/>
    </location>
</feature>
<dbReference type="AlphaFoldDB" id="A0A8J7G6A6"/>
<sequence length="425" mass="47068">MKGLRMKLVVFVTVLAIVTYTSSAICMSWLRPHYFPNVSFGVFQSITFSLGVIWSAILAALFSRVLTKPLIDLSEAAERVANHEIGTRIPVPKGEDEIVQVARAFERVVINLRSMIERITKVSEATISTSRYLTEGTNESLRQADEVERMVEEIAKGAEATAHAIQEASEQLEQVRTSANSVNEEARETASEVQSVLRSLNETGEVVEHLVQSISYIGKSSEASQQVTHRLDEQMHRIVDIVDLVGTIAEQTNLLALNASIEAARAGEHGAGFAVVAEEVRKLADESQRSVTSIVQLVNEVQGTVNEIVQRMSEQSNLATVETKRAQEAEKAMQQMSYNVREMAERVMSITSIVDEQTEHIESSTAEIQTVVAIAEQTAANTAHVTDSTRYQQENANAIRDVAERLEAESKELDALIHQFKMDER</sequence>
<dbReference type="GO" id="GO:0007165">
    <property type="term" value="P:signal transduction"/>
    <property type="evidence" value="ECO:0007669"/>
    <property type="project" value="UniProtKB-KW"/>
</dbReference>
<dbReference type="EMBL" id="JADKPV010000002">
    <property type="protein sequence ID" value="MBF4501076.1"/>
    <property type="molecule type" value="Genomic_DNA"/>
</dbReference>
<dbReference type="GO" id="GO:0005886">
    <property type="term" value="C:plasma membrane"/>
    <property type="evidence" value="ECO:0007669"/>
    <property type="project" value="UniProtKB-SubCell"/>
</dbReference>
<evidence type="ECO:0000259" key="9">
    <source>
        <dbReference type="PROSITE" id="PS50111"/>
    </source>
</evidence>
<dbReference type="PANTHER" id="PTHR32089">
    <property type="entry name" value="METHYL-ACCEPTING CHEMOTAXIS PROTEIN MCPB"/>
    <property type="match status" value="1"/>
</dbReference>
<gene>
    <name evidence="11" type="ORF">IRY55_06830</name>
</gene>
<evidence type="ECO:0000256" key="6">
    <source>
        <dbReference type="PROSITE-ProRule" id="PRU00284"/>
    </source>
</evidence>
<dbReference type="SMART" id="SM00304">
    <property type="entry name" value="HAMP"/>
    <property type="match status" value="1"/>
</dbReference>
<evidence type="ECO:0000256" key="5">
    <source>
        <dbReference type="ARBA" id="ARBA00029447"/>
    </source>
</evidence>
<keyword evidence="2" id="KW-1003">Cell membrane</keyword>
<dbReference type="Pfam" id="PF00672">
    <property type="entry name" value="HAMP"/>
    <property type="match status" value="1"/>
</dbReference>
<dbReference type="Gene3D" id="6.10.340.10">
    <property type="match status" value="1"/>
</dbReference>
<evidence type="ECO:0000256" key="3">
    <source>
        <dbReference type="ARBA" id="ARBA00023136"/>
    </source>
</evidence>
<evidence type="ECO:0000313" key="11">
    <source>
        <dbReference type="EMBL" id="MBF4501076.1"/>
    </source>
</evidence>
<dbReference type="InterPro" id="IPR003660">
    <property type="entry name" value="HAMP_dom"/>
</dbReference>
<reference evidence="11" key="1">
    <citation type="submission" date="2020-11" db="EMBL/GenBank/DDBJ databases">
        <title>Multidrug resistant novel bacterium Savagea serpentis sp. nov., isolated from the scats of a vine snake (Ahaetulla nasuta).</title>
        <authorList>
            <person name="Venkata Ramana V."/>
            <person name="Vikas Patil S."/>
            <person name="Yogita Lugani V."/>
        </authorList>
    </citation>
    <scope>NUCLEOTIDE SEQUENCE</scope>
    <source>
        <strain evidence="11">SN6</strain>
    </source>
</reference>
<keyword evidence="12" id="KW-1185">Reference proteome</keyword>
<dbReference type="RefSeq" id="WP_194562553.1">
    <property type="nucleotide sequence ID" value="NZ_JADKPV010000002.1"/>
</dbReference>
<dbReference type="InterPro" id="IPR004089">
    <property type="entry name" value="MCPsignal_dom"/>
</dbReference>
<feature type="coiled-coil region" evidence="7">
    <location>
        <begin position="396"/>
        <end position="423"/>
    </location>
</feature>
<dbReference type="Pfam" id="PF00015">
    <property type="entry name" value="MCPsignal"/>
    <property type="match status" value="1"/>
</dbReference>
<keyword evidence="7" id="KW-0175">Coiled coil</keyword>
<evidence type="ECO:0000259" key="10">
    <source>
        <dbReference type="PROSITE" id="PS50885"/>
    </source>
</evidence>
<accession>A0A8J7G6A6</accession>
<dbReference type="PROSITE" id="PS50111">
    <property type="entry name" value="CHEMOTAXIS_TRANSDUC_2"/>
    <property type="match status" value="1"/>
</dbReference>
<comment type="caution">
    <text evidence="11">The sequence shown here is derived from an EMBL/GenBank/DDBJ whole genome shotgun (WGS) entry which is preliminary data.</text>
</comment>
<evidence type="ECO:0000256" key="1">
    <source>
        <dbReference type="ARBA" id="ARBA00004236"/>
    </source>
</evidence>
<protein>
    <submittedName>
        <fullName evidence="11">Methyl-accepting chemotaxis protein</fullName>
    </submittedName>
</protein>
<feature type="domain" description="Methyl-accepting transducer" evidence="9">
    <location>
        <begin position="136"/>
        <end position="372"/>
    </location>
</feature>
<keyword evidence="4 6" id="KW-0807">Transducer</keyword>
<proteinExistence type="inferred from homology"/>
<keyword evidence="3 8" id="KW-0472">Membrane</keyword>
<keyword evidence="8" id="KW-0812">Transmembrane</keyword>
<dbReference type="SUPFAM" id="SSF58104">
    <property type="entry name" value="Methyl-accepting chemotaxis protein (MCP) signaling domain"/>
    <property type="match status" value="1"/>
</dbReference>
<feature type="transmembrane region" description="Helical" evidence="8">
    <location>
        <begin position="40"/>
        <end position="62"/>
    </location>
</feature>
<dbReference type="Gene3D" id="1.10.287.950">
    <property type="entry name" value="Methyl-accepting chemotaxis protein"/>
    <property type="match status" value="1"/>
</dbReference>
<dbReference type="Proteomes" id="UP000622653">
    <property type="component" value="Unassembled WGS sequence"/>
</dbReference>
<evidence type="ECO:0000256" key="4">
    <source>
        <dbReference type="ARBA" id="ARBA00023224"/>
    </source>
</evidence>
<keyword evidence="8" id="KW-1133">Transmembrane helix</keyword>
<dbReference type="PANTHER" id="PTHR32089:SF112">
    <property type="entry name" value="LYSOZYME-LIKE PROTEIN-RELATED"/>
    <property type="match status" value="1"/>
</dbReference>
<comment type="similarity">
    <text evidence="5">Belongs to the methyl-accepting chemotaxis (MCP) protein family.</text>
</comment>
<dbReference type="SMART" id="SM00283">
    <property type="entry name" value="MA"/>
    <property type="match status" value="1"/>
</dbReference>
<feature type="domain" description="HAMP" evidence="10">
    <location>
        <begin position="64"/>
        <end position="117"/>
    </location>
</feature>
<name>A0A8J7G6A6_9BACL</name>
<dbReference type="CDD" id="cd06225">
    <property type="entry name" value="HAMP"/>
    <property type="match status" value="1"/>
</dbReference>
<evidence type="ECO:0000313" key="12">
    <source>
        <dbReference type="Proteomes" id="UP000622653"/>
    </source>
</evidence>
<evidence type="ECO:0000256" key="2">
    <source>
        <dbReference type="ARBA" id="ARBA00022475"/>
    </source>
</evidence>